<dbReference type="SMART" id="SM00857">
    <property type="entry name" value="Resolvase"/>
    <property type="match status" value="1"/>
</dbReference>
<feature type="coiled-coil region" evidence="1">
    <location>
        <begin position="439"/>
        <end position="487"/>
    </location>
</feature>
<gene>
    <name evidence="4" type="ORF">KQI82_05740</name>
</gene>
<dbReference type="Pfam" id="PF13408">
    <property type="entry name" value="Zn_ribbon_recom"/>
    <property type="match status" value="1"/>
</dbReference>
<evidence type="ECO:0000313" key="5">
    <source>
        <dbReference type="Proteomes" id="UP000787672"/>
    </source>
</evidence>
<keyword evidence="1" id="KW-0175">Coiled coil</keyword>
<dbReference type="InterPro" id="IPR006119">
    <property type="entry name" value="Resolv_N"/>
</dbReference>
<evidence type="ECO:0000256" key="1">
    <source>
        <dbReference type="SAM" id="Coils"/>
    </source>
</evidence>
<dbReference type="InterPro" id="IPR050639">
    <property type="entry name" value="SSR_resolvase"/>
</dbReference>
<dbReference type="InterPro" id="IPR025827">
    <property type="entry name" value="Zn_ribbon_recom_dom"/>
</dbReference>
<dbReference type="InterPro" id="IPR011109">
    <property type="entry name" value="DNA_bind_recombinase_dom"/>
</dbReference>
<dbReference type="PROSITE" id="PS51737">
    <property type="entry name" value="RECOMBINASE_DNA_BIND"/>
    <property type="match status" value="1"/>
</dbReference>
<dbReference type="PROSITE" id="PS51736">
    <property type="entry name" value="RECOMBINASES_3"/>
    <property type="match status" value="1"/>
</dbReference>
<comment type="caution">
    <text evidence="4">The sequence shown here is derived from an EMBL/GenBank/DDBJ whole genome shotgun (WGS) entry which is preliminary data.</text>
</comment>
<evidence type="ECO:0000259" key="2">
    <source>
        <dbReference type="PROSITE" id="PS51736"/>
    </source>
</evidence>
<dbReference type="Pfam" id="PF07508">
    <property type="entry name" value="Recombinase"/>
    <property type="match status" value="1"/>
</dbReference>
<proteinExistence type="predicted"/>
<accession>A0ABS6FAU2</accession>
<dbReference type="PANTHER" id="PTHR30461">
    <property type="entry name" value="DNA-INVERTASE FROM LAMBDOID PROPHAGE"/>
    <property type="match status" value="1"/>
</dbReference>
<dbReference type="PANTHER" id="PTHR30461:SF23">
    <property type="entry name" value="DNA RECOMBINASE-RELATED"/>
    <property type="match status" value="1"/>
</dbReference>
<evidence type="ECO:0000313" key="4">
    <source>
        <dbReference type="EMBL" id="MBU5626424.1"/>
    </source>
</evidence>
<dbReference type="Proteomes" id="UP000787672">
    <property type="component" value="Unassembled WGS sequence"/>
</dbReference>
<organism evidence="4 5">
    <name type="scientific">Dysosmobacter acutus</name>
    <dbReference type="NCBI Taxonomy" id="2841504"/>
    <lineage>
        <taxon>Bacteria</taxon>
        <taxon>Bacillati</taxon>
        <taxon>Bacillota</taxon>
        <taxon>Clostridia</taxon>
        <taxon>Eubacteriales</taxon>
        <taxon>Oscillospiraceae</taxon>
        <taxon>Dysosmobacter</taxon>
    </lineage>
</organism>
<dbReference type="EMBL" id="JAHLQN010000001">
    <property type="protein sequence ID" value="MBU5626424.1"/>
    <property type="molecule type" value="Genomic_DNA"/>
</dbReference>
<name>A0ABS6FAU2_9FIRM</name>
<reference evidence="4 5" key="1">
    <citation type="submission" date="2021-06" db="EMBL/GenBank/DDBJ databases">
        <authorList>
            <person name="Sun Q."/>
            <person name="Li D."/>
        </authorList>
    </citation>
    <scope>NUCLEOTIDE SEQUENCE [LARGE SCALE GENOMIC DNA]</scope>
    <source>
        <strain evidence="4 5">MSJ-2</strain>
    </source>
</reference>
<feature type="domain" description="Recombinase" evidence="3">
    <location>
        <begin position="185"/>
        <end position="328"/>
    </location>
</feature>
<dbReference type="Pfam" id="PF00239">
    <property type="entry name" value="Resolvase"/>
    <property type="match status" value="1"/>
</dbReference>
<protein>
    <submittedName>
        <fullName evidence="4">Recombinase family protein</fullName>
    </submittedName>
</protein>
<keyword evidence="5" id="KW-1185">Reference proteome</keyword>
<sequence length="568" mass="65706">MARKSRYTDPVQADVPEQAAYQAAQYGRLSVEDGDDIERNSIGNQRKIAAHYAMGRDDIVIVEHYFDNGYSGMNYDRPDFQRMMEDVERGKINCIIVKDISRFGREFVSTSEYVERILPNMGVRLICINDGYDSIREEADTDLLMLPLKMVMNDSYARDISRKIRSGISAKMNSGEFLPAAGSIPYGYLRNVKENTYDIDSEAADVVKRIFTMRADGRAFNEIARTLNADGVPSPGRLRYERGLTKSEKYRDALWLPKTIRKIATDRVYLGYRIHGKIKRDKIGRNKTQRPEESWQIIENAHPAIVERELFEKIQRINQEELAKRERYGACNEVTVDHRSLFRGKVVCGECGHLLTAAKGCARPGAKSGSRVFFDCSTYKKSNHTQCSSHYIRQETLFHAIQHTLDQQVRIAVDFGKMLADVQKMPTIKAAKSAQTKKQVSLRVKRQNIENKLEQLLHDLTTGLITRDEYEYIKRRYNEQYAQIQSEEIALRETMKVAEMQLRSAEQWLAEVKRYQKIPVIDRPMIDLLIREIKVFQDRSVKIELNYADPCQPLYAYMDLYTEERHAV</sequence>
<feature type="domain" description="Resolvase/invertase-type recombinase catalytic" evidence="2">
    <location>
        <begin position="22"/>
        <end position="175"/>
    </location>
</feature>
<evidence type="ECO:0000259" key="3">
    <source>
        <dbReference type="PROSITE" id="PS51737"/>
    </source>
</evidence>
<dbReference type="RefSeq" id="WP_216631908.1">
    <property type="nucleotide sequence ID" value="NZ_JAHLQN010000001.1"/>
</dbReference>